<reference evidence="1 2" key="1">
    <citation type="journal article" date="2019" name="Emerg. Microbes Infect.">
        <title>Comprehensive subspecies identification of 175 nontuberculous mycobacteria species based on 7547 genomic profiles.</title>
        <authorList>
            <person name="Matsumoto Y."/>
            <person name="Kinjo T."/>
            <person name="Motooka D."/>
            <person name="Nabeya D."/>
            <person name="Jung N."/>
            <person name="Uechi K."/>
            <person name="Horii T."/>
            <person name="Iida T."/>
            <person name="Fujita J."/>
            <person name="Nakamura S."/>
        </authorList>
    </citation>
    <scope>NUCLEOTIDE SEQUENCE [LARGE SCALE GENOMIC DNA]</scope>
    <source>
        <strain evidence="1 2">JCM 12375</strain>
    </source>
</reference>
<evidence type="ECO:0000313" key="1">
    <source>
        <dbReference type="EMBL" id="BBX38547.1"/>
    </source>
</evidence>
<protein>
    <submittedName>
        <fullName evidence="1">Uncharacterized protein</fullName>
    </submittedName>
</protein>
<evidence type="ECO:0000313" key="2">
    <source>
        <dbReference type="Proteomes" id="UP000465622"/>
    </source>
</evidence>
<keyword evidence="2" id="KW-1185">Reference proteome</keyword>
<organism evidence="1 2">
    <name type="scientific">Mycolicibacterium mageritense</name>
    <name type="common">Mycobacterium mageritense</name>
    <dbReference type="NCBI Taxonomy" id="53462"/>
    <lineage>
        <taxon>Bacteria</taxon>
        <taxon>Bacillati</taxon>
        <taxon>Actinomycetota</taxon>
        <taxon>Actinomycetes</taxon>
        <taxon>Mycobacteriales</taxon>
        <taxon>Mycobacteriaceae</taxon>
        <taxon>Mycolicibacterium</taxon>
    </lineage>
</organism>
<sequence>MTIHADEVATLNAEFAREGSKTGGMLRSLWIGSDVGMTNADRDRNVSIPANMARLAAIWGVQPYAAQQIMAQARTELLSAFSGYLRRNADRQANALLWLHRPLVRSFRSRCSVTLPRSRRWVPCFPTKFGWTPT</sequence>
<proteinExistence type="predicted"/>
<name>A0ABN5YML2_MYCME</name>
<accession>A0ABN5YML2</accession>
<gene>
    <name evidence="1" type="ORF">MMAGJ_78290</name>
</gene>
<dbReference type="EMBL" id="AP022567">
    <property type="protein sequence ID" value="BBX38547.1"/>
    <property type="molecule type" value="Genomic_DNA"/>
</dbReference>
<dbReference type="Proteomes" id="UP000465622">
    <property type="component" value="Chromosome"/>
</dbReference>